<dbReference type="Proteomes" id="UP000566071">
    <property type="component" value="Unassembled WGS sequence"/>
</dbReference>
<protein>
    <submittedName>
        <fullName evidence="1">Uncharacterized protein</fullName>
    </submittedName>
</protein>
<proteinExistence type="predicted"/>
<name>A0ABX1W3C2_9SPHI</name>
<dbReference type="RefSeq" id="WP_175269180.1">
    <property type="nucleotide sequence ID" value="NZ_JABFCR010000011.1"/>
</dbReference>
<evidence type="ECO:0000313" key="2">
    <source>
        <dbReference type="Proteomes" id="UP000566071"/>
    </source>
</evidence>
<gene>
    <name evidence="1" type="ORF">HK413_03715</name>
</gene>
<evidence type="ECO:0000313" key="1">
    <source>
        <dbReference type="EMBL" id="NNU33485.1"/>
    </source>
</evidence>
<sequence>MQKNNTTAPEDTTPAKKEMVVKISSTQKFSYFVTETDTVTNDFVTKDDYDVTSLDYTFTPKGGHKVIIEAVSTPTATFTTNITYNGKALGPIVPVKDASHTSFVFNYVVPK</sequence>
<dbReference type="EMBL" id="JABFCR010000011">
    <property type="protein sequence ID" value="NNU33485.1"/>
    <property type="molecule type" value="Genomic_DNA"/>
</dbReference>
<accession>A0ABX1W3C2</accession>
<organism evidence="1 2">
    <name type="scientific">Mucilaginibacter humi</name>
    <dbReference type="NCBI Taxonomy" id="2732510"/>
    <lineage>
        <taxon>Bacteria</taxon>
        <taxon>Pseudomonadati</taxon>
        <taxon>Bacteroidota</taxon>
        <taxon>Sphingobacteriia</taxon>
        <taxon>Sphingobacteriales</taxon>
        <taxon>Sphingobacteriaceae</taxon>
        <taxon>Mucilaginibacter</taxon>
    </lineage>
</organism>
<keyword evidence="2" id="KW-1185">Reference proteome</keyword>
<reference evidence="1 2" key="1">
    <citation type="submission" date="2020-05" db="EMBL/GenBank/DDBJ databases">
        <authorList>
            <person name="Khan S.A."/>
            <person name="Jeon C.O."/>
            <person name="Chun B.H."/>
        </authorList>
    </citation>
    <scope>NUCLEOTIDE SEQUENCE [LARGE SCALE GENOMIC DNA]</scope>
    <source>
        <strain evidence="1 2">S1162</strain>
    </source>
</reference>
<comment type="caution">
    <text evidence="1">The sequence shown here is derived from an EMBL/GenBank/DDBJ whole genome shotgun (WGS) entry which is preliminary data.</text>
</comment>